<dbReference type="RefSeq" id="WP_021167736.1">
    <property type="nucleotide sequence ID" value="NZ_CTRP01000008.1"/>
</dbReference>
<organism evidence="2 3">
    <name type="scientific">Sporomusa ovata</name>
    <dbReference type="NCBI Taxonomy" id="2378"/>
    <lineage>
        <taxon>Bacteria</taxon>
        <taxon>Bacillati</taxon>
        <taxon>Bacillota</taxon>
        <taxon>Negativicutes</taxon>
        <taxon>Selenomonadales</taxon>
        <taxon>Sporomusaceae</taxon>
        <taxon>Sporomusa</taxon>
    </lineage>
</organism>
<name>A0A0U1KZL7_9FIRM</name>
<sequence>MENLIPLLLLLVLYLVPELLKRRKNPKDYKYPDIPDKVPQPSHRPPIDIISKPASAPITDVSVEVPKSWVTSPKPAITMPAPVNVPHITAADSPWQGKLSPQMVENGLIFSEIIQPPRAYRPIWRRPK</sequence>
<feature type="compositionally biased region" description="Basic and acidic residues" evidence="1">
    <location>
        <begin position="26"/>
        <end position="36"/>
    </location>
</feature>
<dbReference type="Proteomes" id="UP000049855">
    <property type="component" value="Unassembled WGS sequence"/>
</dbReference>
<accession>A0A0U1KZL7</accession>
<evidence type="ECO:0000313" key="2">
    <source>
        <dbReference type="EMBL" id="CQR72104.1"/>
    </source>
</evidence>
<dbReference type="EMBL" id="CTRP01000008">
    <property type="protein sequence ID" value="CQR72104.1"/>
    <property type="molecule type" value="Genomic_DNA"/>
</dbReference>
<dbReference type="AlphaFoldDB" id="A0A0U1KZL7"/>
<proteinExistence type="predicted"/>
<evidence type="ECO:0000256" key="1">
    <source>
        <dbReference type="SAM" id="MobiDB-lite"/>
    </source>
</evidence>
<evidence type="ECO:0000313" key="3">
    <source>
        <dbReference type="Proteomes" id="UP000049855"/>
    </source>
</evidence>
<reference evidence="3" key="1">
    <citation type="submission" date="2015-03" db="EMBL/GenBank/DDBJ databases">
        <authorList>
            <person name="Nijsse Bart"/>
        </authorList>
    </citation>
    <scope>NUCLEOTIDE SEQUENCE [LARGE SCALE GENOMIC DNA]</scope>
</reference>
<keyword evidence="3" id="KW-1185">Reference proteome</keyword>
<gene>
    <name evidence="2" type="ORF">SpAn4DRAFT_4793</name>
</gene>
<feature type="region of interest" description="Disordered" evidence="1">
    <location>
        <begin position="26"/>
        <end position="52"/>
    </location>
</feature>
<protein>
    <submittedName>
        <fullName evidence="2">Uncharacterized protein</fullName>
    </submittedName>
</protein>